<sequence length="54" mass="6113">MEKDSKDVKAGDKRTSDNVSSVIDNSMCEQVSVRQKKKKQKNLIKLKAMTTIQT</sequence>
<gene>
    <name evidence="2" type="ORF">DPMN_003869</name>
</gene>
<accession>A0A9D4RV63</accession>
<dbReference type="EMBL" id="JAIWYP010000001">
    <property type="protein sequence ID" value="KAH3879958.1"/>
    <property type="molecule type" value="Genomic_DNA"/>
</dbReference>
<evidence type="ECO:0000256" key="1">
    <source>
        <dbReference type="SAM" id="MobiDB-lite"/>
    </source>
</evidence>
<feature type="compositionally biased region" description="Basic and acidic residues" evidence="1">
    <location>
        <begin position="1"/>
        <end position="16"/>
    </location>
</feature>
<dbReference type="AlphaFoldDB" id="A0A9D4RV63"/>
<name>A0A9D4RV63_DREPO</name>
<reference evidence="2" key="2">
    <citation type="submission" date="2020-11" db="EMBL/GenBank/DDBJ databases">
        <authorList>
            <person name="McCartney M.A."/>
            <person name="Auch B."/>
            <person name="Kono T."/>
            <person name="Mallez S."/>
            <person name="Becker A."/>
            <person name="Gohl D.M."/>
            <person name="Silverstein K.A.T."/>
            <person name="Koren S."/>
            <person name="Bechman K.B."/>
            <person name="Herman A."/>
            <person name="Abrahante J.E."/>
            <person name="Garbe J."/>
        </authorList>
    </citation>
    <scope>NUCLEOTIDE SEQUENCE</scope>
    <source>
        <strain evidence="2">Duluth1</strain>
        <tissue evidence="2">Whole animal</tissue>
    </source>
</reference>
<dbReference type="Proteomes" id="UP000828390">
    <property type="component" value="Unassembled WGS sequence"/>
</dbReference>
<proteinExistence type="predicted"/>
<protein>
    <submittedName>
        <fullName evidence="2">Uncharacterized protein</fullName>
    </submittedName>
</protein>
<evidence type="ECO:0000313" key="2">
    <source>
        <dbReference type="EMBL" id="KAH3879958.1"/>
    </source>
</evidence>
<organism evidence="2 3">
    <name type="scientific">Dreissena polymorpha</name>
    <name type="common">Zebra mussel</name>
    <name type="synonym">Mytilus polymorpha</name>
    <dbReference type="NCBI Taxonomy" id="45954"/>
    <lineage>
        <taxon>Eukaryota</taxon>
        <taxon>Metazoa</taxon>
        <taxon>Spiralia</taxon>
        <taxon>Lophotrochozoa</taxon>
        <taxon>Mollusca</taxon>
        <taxon>Bivalvia</taxon>
        <taxon>Autobranchia</taxon>
        <taxon>Heteroconchia</taxon>
        <taxon>Euheterodonta</taxon>
        <taxon>Imparidentia</taxon>
        <taxon>Neoheterodontei</taxon>
        <taxon>Myida</taxon>
        <taxon>Dreissenoidea</taxon>
        <taxon>Dreissenidae</taxon>
        <taxon>Dreissena</taxon>
    </lineage>
</organism>
<feature type="region of interest" description="Disordered" evidence="1">
    <location>
        <begin position="1"/>
        <end position="21"/>
    </location>
</feature>
<comment type="caution">
    <text evidence="2">The sequence shown here is derived from an EMBL/GenBank/DDBJ whole genome shotgun (WGS) entry which is preliminary data.</text>
</comment>
<keyword evidence="3" id="KW-1185">Reference proteome</keyword>
<evidence type="ECO:0000313" key="3">
    <source>
        <dbReference type="Proteomes" id="UP000828390"/>
    </source>
</evidence>
<reference evidence="2" key="1">
    <citation type="journal article" date="2019" name="bioRxiv">
        <title>The Genome of the Zebra Mussel, Dreissena polymorpha: A Resource for Invasive Species Research.</title>
        <authorList>
            <person name="McCartney M.A."/>
            <person name="Auch B."/>
            <person name="Kono T."/>
            <person name="Mallez S."/>
            <person name="Zhang Y."/>
            <person name="Obille A."/>
            <person name="Becker A."/>
            <person name="Abrahante J.E."/>
            <person name="Garbe J."/>
            <person name="Badalamenti J.P."/>
            <person name="Herman A."/>
            <person name="Mangelson H."/>
            <person name="Liachko I."/>
            <person name="Sullivan S."/>
            <person name="Sone E.D."/>
            <person name="Koren S."/>
            <person name="Silverstein K.A.T."/>
            <person name="Beckman K.B."/>
            <person name="Gohl D.M."/>
        </authorList>
    </citation>
    <scope>NUCLEOTIDE SEQUENCE</scope>
    <source>
        <strain evidence="2">Duluth1</strain>
        <tissue evidence="2">Whole animal</tissue>
    </source>
</reference>